<dbReference type="AlphaFoldDB" id="A0A8H6TE95"/>
<evidence type="ECO:0000313" key="7">
    <source>
        <dbReference type="Proteomes" id="UP000636479"/>
    </source>
</evidence>
<dbReference type="NCBIfam" id="TIGR00231">
    <property type="entry name" value="small_GTP"/>
    <property type="match status" value="1"/>
</dbReference>
<dbReference type="Gene3D" id="3.40.50.300">
    <property type="entry name" value="P-loop containing nucleotide triphosphate hydrolases"/>
    <property type="match status" value="1"/>
</dbReference>
<dbReference type="PANTHER" id="PTHR45909:SF1">
    <property type="entry name" value="ADP-RIBOSYLATION FACTOR-RELATED PROTEIN 1"/>
    <property type="match status" value="1"/>
</dbReference>
<dbReference type="GeneID" id="59340484"/>
<dbReference type="GO" id="GO:0034067">
    <property type="term" value="P:protein localization to Golgi apparatus"/>
    <property type="evidence" value="ECO:0007669"/>
    <property type="project" value="TreeGrafter"/>
</dbReference>
<feature type="binding site" evidence="4">
    <location>
        <position position="31"/>
    </location>
    <ligand>
        <name>Mg(2+)</name>
        <dbReference type="ChEBI" id="CHEBI:18420"/>
    </ligand>
</feature>
<reference evidence="6" key="1">
    <citation type="submission" date="2020-05" db="EMBL/GenBank/DDBJ databases">
        <title>Mycena genomes resolve the evolution of fungal bioluminescence.</title>
        <authorList>
            <person name="Tsai I.J."/>
        </authorList>
    </citation>
    <scope>NUCLEOTIDE SEQUENCE</scope>
    <source>
        <strain evidence="6">171206Taipei</strain>
    </source>
</reference>
<evidence type="ECO:0000256" key="4">
    <source>
        <dbReference type="PIRSR" id="PIRSR606689-2"/>
    </source>
</evidence>
<evidence type="ECO:0000256" key="3">
    <source>
        <dbReference type="PIRSR" id="PIRSR606689-1"/>
    </source>
</evidence>
<protein>
    <recommendedName>
        <fullName evidence="8">P-loop containing nucleoside triphosphate hydrolase protein</fullName>
    </recommendedName>
</protein>
<comment type="caution">
    <text evidence="6">The sequence shown here is derived from an EMBL/GenBank/DDBJ whole genome shotgun (WGS) entry which is preliminary data.</text>
</comment>
<keyword evidence="2 3" id="KW-0342">GTP-binding</keyword>
<organism evidence="6 7">
    <name type="scientific">Mycena indigotica</name>
    <dbReference type="NCBI Taxonomy" id="2126181"/>
    <lineage>
        <taxon>Eukaryota</taxon>
        <taxon>Fungi</taxon>
        <taxon>Dikarya</taxon>
        <taxon>Basidiomycota</taxon>
        <taxon>Agaricomycotina</taxon>
        <taxon>Agaricomycetes</taxon>
        <taxon>Agaricomycetidae</taxon>
        <taxon>Agaricales</taxon>
        <taxon>Marasmiineae</taxon>
        <taxon>Mycenaceae</taxon>
        <taxon>Mycena</taxon>
    </lineage>
</organism>
<keyword evidence="7" id="KW-1185">Reference proteome</keyword>
<feature type="binding site" evidence="3">
    <location>
        <position position="77"/>
    </location>
    <ligand>
        <name>GTP</name>
        <dbReference type="ChEBI" id="CHEBI:37565"/>
    </ligand>
</feature>
<evidence type="ECO:0000256" key="2">
    <source>
        <dbReference type="ARBA" id="ARBA00023134"/>
    </source>
</evidence>
<keyword evidence="4" id="KW-0479">Metal-binding</keyword>
<dbReference type="EMBL" id="JACAZF010000001">
    <property type="protein sequence ID" value="KAF7315855.1"/>
    <property type="molecule type" value="Genomic_DNA"/>
</dbReference>
<feature type="binding site" evidence="4">
    <location>
        <position position="55"/>
    </location>
    <ligand>
        <name>Mg(2+)</name>
        <dbReference type="ChEBI" id="CHEBI:18420"/>
    </ligand>
</feature>
<dbReference type="RefSeq" id="XP_037225878.1">
    <property type="nucleotide sequence ID" value="XM_037357968.1"/>
</dbReference>
<dbReference type="InterPro" id="IPR005225">
    <property type="entry name" value="Small_GTP-bd"/>
</dbReference>
<dbReference type="PANTHER" id="PTHR45909">
    <property type="entry name" value="ADP-RIBOSYLATION FACTOR-RELATED PROTEIN 1"/>
    <property type="match status" value="1"/>
</dbReference>
<dbReference type="InterPro" id="IPR024156">
    <property type="entry name" value="Small_GTPase_ARF"/>
</dbReference>
<evidence type="ECO:0000313" key="6">
    <source>
        <dbReference type="EMBL" id="KAF7315855.1"/>
    </source>
</evidence>
<dbReference type="GO" id="GO:0046872">
    <property type="term" value="F:metal ion binding"/>
    <property type="evidence" value="ECO:0007669"/>
    <property type="project" value="UniProtKB-KW"/>
</dbReference>
<dbReference type="SMART" id="SM00177">
    <property type="entry name" value="ARF"/>
    <property type="match status" value="1"/>
</dbReference>
<gene>
    <name evidence="6" type="ORF">MIND_00102000</name>
</gene>
<dbReference type="Proteomes" id="UP000636479">
    <property type="component" value="Unassembled WGS sequence"/>
</dbReference>
<name>A0A8H6TE95_9AGAR</name>
<dbReference type="InterPro" id="IPR006689">
    <property type="entry name" value="Small_GTPase_ARF/SAR"/>
</dbReference>
<dbReference type="GO" id="GO:0005794">
    <property type="term" value="C:Golgi apparatus"/>
    <property type="evidence" value="ECO:0007669"/>
    <property type="project" value="TreeGrafter"/>
</dbReference>
<dbReference type="InterPro" id="IPR027417">
    <property type="entry name" value="P-loop_NTPase"/>
</dbReference>
<keyword evidence="4" id="KW-0460">Magnesium</keyword>
<dbReference type="FunFam" id="3.40.50.300:FF:001692">
    <property type="entry name" value="Unplaced genomic scaffold supercont2.18, whole genome shotgun sequence"/>
    <property type="match status" value="1"/>
</dbReference>
<feature type="binding site" evidence="3">
    <location>
        <begin position="24"/>
        <end position="31"/>
    </location>
    <ligand>
        <name>GTP</name>
        <dbReference type="ChEBI" id="CHEBI:37565"/>
    </ligand>
</feature>
<proteinExistence type="inferred from homology"/>
<dbReference type="PROSITE" id="PS51417">
    <property type="entry name" value="ARF"/>
    <property type="match status" value="1"/>
</dbReference>
<dbReference type="GO" id="GO:0003924">
    <property type="term" value="F:GTPase activity"/>
    <property type="evidence" value="ECO:0007669"/>
    <property type="project" value="InterPro"/>
</dbReference>
<dbReference type="SUPFAM" id="SSF52540">
    <property type="entry name" value="P-loop containing nucleoside triphosphate hydrolases"/>
    <property type="match status" value="1"/>
</dbReference>
<dbReference type="GO" id="GO:0043001">
    <property type="term" value="P:Golgi to plasma membrane protein transport"/>
    <property type="evidence" value="ECO:0007669"/>
    <property type="project" value="TreeGrafter"/>
</dbReference>
<dbReference type="PRINTS" id="PR00328">
    <property type="entry name" value="SAR1GTPBP"/>
</dbReference>
<accession>A0A8H6TE95</accession>
<comment type="similarity">
    <text evidence="5">Belongs to the small GTPase superfamily. Arf family.</text>
</comment>
<feature type="binding site" evidence="3">
    <location>
        <begin position="133"/>
        <end position="136"/>
    </location>
    <ligand>
        <name>GTP</name>
        <dbReference type="ChEBI" id="CHEBI:37565"/>
    </ligand>
</feature>
<evidence type="ECO:0000256" key="1">
    <source>
        <dbReference type="ARBA" id="ARBA00022741"/>
    </source>
</evidence>
<dbReference type="GO" id="GO:0006886">
    <property type="term" value="P:intracellular protein transport"/>
    <property type="evidence" value="ECO:0007669"/>
    <property type="project" value="TreeGrafter"/>
</dbReference>
<dbReference type="GO" id="GO:0005525">
    <property type="term" value="F:GTP binding"/>
    <property type="evidence" value="ECO:0007669"/>
    <property type="project" value="UniProtKB-KW"/>
</dbReference>
<dbReference type="OrthoDB" id="414781at2759"/>
<keyword evidence="1 3" id="KW-0547">Nucleotide-binding</keyword>
<evidence type="ECO:0000256" key="5">
    <source>
        <dbReference type="RuleBase" id="RU003925"/>
    </source>
</evidence>
<dbReference type="Pfam" id="PF00025">
    <property type="entry name" value="Arf"/>
    <property type="match status" value="1"/>
</dbReference>
<sequence length="232" mass="26262">MYHLLKGLHEHLTRKEEFSVIIIGLDGAGKTTLLEKIKTLYNETPGLTPDKIGPTVGQNTGTVTLPSTILQFWDLGGQRGIRNIWHRYYDDCHAVAFVVDAEDKERLSEGWEVFETVLSAPQILNVPLLLIANKQDSPNALSVEEIRQDYEDWHQRKIENARRGAQYERENDRRDRIASLDVMGISAIEGTGVKAAVDWLFIRVQNSRRSVTVAFFTCCLQSGRDPQKGIGR</sequence>
<evidence type="ECO:0008006" key="8">
    <source>
        <dbReference type="Google" id="ProtNLM"/>
    </source>
</evidence>
<dbReference type="SMART" id="SM00178">
    <property type="entry name" value="SAR"/>
    <property type="match status" value="1"/>
</dbReference>